<dbReference type="InterPro" id="IPR002885">
    <property type="entry name" value="PPR_rpt"/>
</dbReference>
<evidence type="ECO:0000313" key="4">
    <source>
        <dbReference type="EMBL" id="KAK6947340.1"/>
    </source>
</evidence>
<keyword evidence="1" id="KW-0677">Repeat</keyword>
<reference evidence="4 5" key="1">
    <citation type="submission" date="2023-12" db="EMBL/GenBank/DDBJ databases">
        <title>A high-quality genome assembly for Dillenia turbinata (Dilleniales).</title>
        <authorList>
            <person name="Chanderbali A."/>
        </authorList>
    </citation>
    <scope>NUCLEOTIDE SEQUENCE [LARGE SCALE GENOMIC DNA]</scope>
    <source>
        <strain evidence="4">LSX21</strain>
        <tissue evidence="4">Leaf</tissue>
    </source>
</reference>
<gene>
    <name evidence="4" type="ORF">RJ641_000813</name>
</gene>
<evidence type="ECO:0000256" key="2">
    <source>
        <dbReference type="PROSITE-ProRule" id="PRU00708"/>
    </source>
</evidence>
<dbReference type="EMBL" id="JBAMMX010000001">
    <property type="protein sequence ID" value="KAK6947340.1"/>
    <property type="molecule type" value="Genomic_DNA"/>
</dbReference>
<accession>A0AAN8ZW40</accession>
<dbReference type="InterPro" id="IPR011990">
    <property type="entry name" value="TPR-like_helical_dom_sf"/>
</dbReference>
<organism evidence="4 5">
    <name type="scientific">Dillenia turbinata</name>
    <dbReference type="NCBI Taxonomy" id="194707"/>
    <lineage>
        <taxon>Eukaryota</taxon>
        <taxon>Viridiplantae</taxon>
        <taxon>Streptophyta</taxon>
        <taxon>Embryophyta</taxon>
        <taxon>Tracheophyta</taxon>
        <taxon>Spermatophyta</taxon>
        <taxon>Magnoliopsida</taxon>
        <taxon>eudicotyledons</taxon>
        <taxon>Gunneridae</taxon>
        <taxon>Pentapetalae</taxon>
        <taxon>Dilleniales</taxon>
        <taxon>Dilleniaceae</taxon>
        <taxon>Dillenia</taxon>
    </lineage>
</organism>
<feature type="repeat" description="PPR" evidence="2">
    <location>
        <begin position="74"/>
        <end position="108"/>
    </location>
</feature>
<dbReference type="Pfam" id="PF01535">
    <property type="entry name" value="PPR"/>
    <property type="match status" value="1"/>
</dbReference>
<dbReference type="Proteomes" id="UP001370490">
    <property type="component" value="Unassembled WGS sequence"/>
</dbReference>
<proteinExistence type="predicted"/>
<feature type="region of interest" description="Disordered" evidence="3">
    <location>
        <begin position="1"/>
        <end position="21"/>
    </location>
</feature>
<protein>
    <submittedName>
        <fullName evidence="4">Pentatricopeptide repeat</fullName>
    </submittedName>
</protein>
<name>A0AAN8ZW40_9MAGN</name>
<dbReference type="Gene3D" id="1.25.40.10">
    <property type="entry name" value="Tetratricopeptide repeat domain"/>
    <property type="match status" value="1"/>
</dbReference>
<comment type="caution">
    <text evidence="4">The sequence shown here is derived from an EMBL/GenBank/DDBJ whole genome shotgun (WGS) entry which is preliminary data.</text>
</comment>
<evidence type="ECO:0000313" key="5">
    <source>
        <dbReference type="Proteomes" id="UP001370490"/>
    </source>
</evidence>
<feature type="compositionally biased region" description="Basic residues" evidence="3">
    <location>
        <begin position="7"/>
        <end position="21"/>
    </location>
</feature>
<dbReference type="NCBIfam" id="TIGR00756">
    <property type="entry name" value="PPR"/>
    <property type="match status" value="1"/>
</dbReference>
<keyword evidence="5" id="KW-1185">Reference proteome</keyword>
<dbReference type="PROSITE" id="PS51375">
    <property type="entry name" value="PPR"/>
    <property type="match status" value="1"/>
</dbReference>
<evidence type="ECO:0000256" key="1">
    <source>
        <dbReference type="ARBA" id="ARBA00022737"/>
    </source>
</evidence>
<dbReference type="AlphaFoldDB" id="A0AAN8ZW40"/>
<sequence length="144" mass="16880">MDLKNQSHNHKSNSRNHRKLHHNVPMEVNPSPHTCTGLLIHLFPVSRLLTFCALAETRDIHYAHRIFSQISKPSIYIWNTMIRGYWKVKFPKLGMSLFCEMVRGNVEKDHNSSVFGHKLIISCFTFVRTIMVEAMRRNCLMKVM</sequence>
<evidence type="ECO:0000256" key="3">
    <source>
        <dbReference type="SAM" id="MobiDB-lite"/>
    </source>
</evidence>